<proteinExistence type="predicted"/>
<organism evidence="1 2">
    <name type="scientific">Stenotrophomonas rhizophila</name>
    <dbReference type="NCBI Taxonomy" id="216778"/>
    <lineage>
        <taxon>Bacteria</taxon>
        <taxon>Pseudomonadati</taxon>
        <taxon>Pseudomonadota</taxon>
        <taxon>Gammaproteobacteria</taxon>
        <taxon>Lysobacterales</taxon>
        <taxon>Lysobacteraceae</taxon>
        <taxon>Stenotrophomonas</taxon>
    </lineage>
</organism>
<dbReference type="Proteomes" id="UP000274786">
    <property type="component" value="Unassembled WGS sequence"/>
</dbReference>
<dbReference type="AlphaFoldDB" id="A0A498CR77"/>
<dbReference type="EMBL" id="RCDC01000004">
    <property type="protein sequence ID" value="RLK56425.1"/>
    <property type="molecule type" value="Genomic_DNA"/>
</dbReference>
<protein>
    <submittedName>
        <fullName evidence="1">Uncharacterized protein</fullName>
    </submittedName>
</protein>
<accession>A0A498CR77</accession>
<sequence>MDEDADPKSDVHAAVQRRFRPLHNLVQLEKVAAEINKALLNIWDAGGGEEAVLDVLGCTSWAIHSVN</sequence>
<evidence type="ECO:0000313" key="2">
    <source>
        <dbReference type="Proteomes" id="UP000274786"/>
    </source>
</evidence>
<name>A0A498CR77_9GAMM</name>
<gene>
    <name evidence="1" type="ORF">BCL79_0812</name>
</gene>
<comment type="caution">
    <text evidence="1">The sequence shown here is derived from an EMBL/GenBank/DDBJ whole genome shotgun (WGS) entry which is preliminary data.</text>
</comment>
<reference evidence="1 2" key="1">
    <citation type="submission" date="2018-10" db="EMBL/GenBank/DDBJ databases">
        <title>Comparative analysis of microorganisms from saline springs in Andes Mountain Range, Colombia.</title>
        <authorList>
            <person name="Rubin E."/>
        </authorList>
    </citation>
    <scope>NUCLEOTIDE SEQUENCE [LARGE SCALE GENOMIC DNA]</scope>
    <source>
        <strain evidence="1 2">USBA GBX 843</strain>
    </source>
</reference>
<evidence type="ECO:0000313" key="1">
    <source>
        <dbReference type="EMBL" id="RLK56425.1"/>
    </source>
</evidence>